<evidence type="ECO:0000256" key="1">
    <source>
        <dbReference type="ARBA" id="ARBA00004651"/>
    </source>
</evidence>
<feature type="transmembrane region" description="Helical" evidence="6">
    <location>
        <begin position="574"/>
        <end position="591"/>
    </location>
</feature>
<dbReference type="EMBL" id="JACXZA010000008">
    <property type="protein sequence ID" value="MBD3922215.1"/>
    <property type="molecule type" value="Genomic_DNA"/>
</dbReference>
<feature type="transmembrane region" description="Helical" evidence="6">
    <location>
        <begin position="21"/>
        <end position="39"/>
    </location>
</feature>
<reference evidence="8 9" key="1">
    <citation type="submission" date="2020-09" db="EMBL/GenBank/DDBJ databases">
        <title>Paenibacillus sp. strain PR3 16S rRNA gene Genome sequencing and assembly.</title>
        <authorList>
            <person name="Kim J."/>
        </authorList>
    </citation>
    <scope>NUCLEOTIDE SEQUENCE [LARGE SCALE GENOMIC DNA]</scope>
    <source>
        <strain evidence="8 9">PR3</strain>
    </source>
</reference>
<feature type="transmembrane region" description="Helical" evidence="6">
    <location>
        <begin position="218"/>
        <end position="235"/>
    </location>
</feature>
<feature type="domain" description="SSD" evidence="7">
    <location>
        <begin position="218"/>
        <end position="345"/>
    </location>
</feature>
<dbReference type="PANTHER" id="PTHR33406:SF13">
    <property type="entry name" value="MEMBRANE PROTEIN YDFJ"/>
    <property type="match status" value="1"/>
</dbReference>
<protein>
    <submittedName>
        <fullName evidence="8">MMPL family transporter</fullName>
    </submittedName>
</protein>
<evidence type="ECO:0000256" key="5">
    <source>
        <dbReference type="ARBA" id="ARBA00023136"/>
    </source>
</evidence>
<feature type="transmembrane region" description="Helical" evidence="6">
    <location>
        <begin position="295"/>
        <end position="314"/>
    </location>
</feature>
<comment type="subcellular location">
    <subcellularLocation>
        <location evidence="1">Cell membrane</location>
        <topology evidence="1">Multi-pass membrane protein</topology>
    </subcellularLocation>
</comment>
<evidence type="ECO:0000313" key="9">
    <source>
        <dbReference type="Proteomes" id="UP000609346"/>
    </source>
</evidence>
<comment type="caution">
    <text evidence="8">The sequence shown here is derived from an EMBL/GenBank/DDBJ whole genome shotgun (WGS) entry which is preliminary data.</text>
</comment>
<evidence type="ECO:0000313" key="8">
    <source>
        <dbReference type="EMBL" id="MBD3922215.1"/>
    </source>
</evidence>
<feature type="transmembrane region" description="Helical" evidence="6">
    <location>
        <begin position="320"/>
        <end position="346"/>
    </location>
</feature>
<keyword evidence="2" id="KW-1003">Cell membrane</keyword>
<dbReference type="InterPro" id="IPR004869">
    <property type="entry name" value="MMPL_dom"/>
</dbReference>
<feature type="transmembrane region" description="Helical" evidence="6">
    <location>
        <begin position="712"/>
        <end position="734"/>
    </location>
</feature>
<keyword evidence="4 6" id="KW-1133">Transmembrane helix</keyword>
<feature type="transmembrane region" description="Helical" evidence="6">
    <location>
        <begin position="603"/>
        <end position="622"/>
    </location>
</feature>
<feature type="transmembrane region" description="Helical" evidence="6">
    <location>
        <begin position="380"/>
        <end position="398"/>
    </location>
</feature>
<dbReference type="Pfam" id="PF03176">
    <property type="entry name" value="MMPL"/>
    <property type="match status" value="2"/>
</dbReference>
<evidence type="ECO:0000256" key="6">
    <source>
        <dbReference type="SAM" id="Phobius"/>
    </source>
</evidence>
<proteinExistence type="predicted"/>
<feature type="transmembrane region" description="Helical" evidence="6">
    <location>
        <begin position="628"/>
        <end position="653"/>
    </location>
</feature>
<feature type="transmembrane region" description="Helical" evidence="6">
    <location>
        <begin position="687"/>
        <end position="706"/>
    </location>
</feature>
<dbReference type="PROSITE" id="PS50156">
    <property type="entry name" value="SSD"/>
    <property type="match status" value="1"/>
</dbReference>
<dbReference type="PANTHER" id="PTHR33406">
    <property type="entry name" value="MEMBRANE PROTEIN MJ1562-RELATED"/>
    <property type="match status" value="1"/>
</dbReference>
<keyword evidence="3 6" id="KW-0812">Transmembrane</keyword>
<feature type="transmembrane region" description="Helical" evidence="6">
    <location>
        <begin position="192"/>
        <end position="211"/>
    </location>
</feature>
<feature type="transmembrane region" description="Helical" evidence="6">
    <location>
        <begin position="247"/>
        <end position="268"/>
    </location>
</feature>
<keyword evidence="5 6" id="KW-0472">Membrane</keyword>
<name>A0ABR8N4T1_9BACL</name>
<evidence type="ECO:0000256" key="3">
    <source>
        <dbReference type="ARBA" id="ARBA00022692"/>
    </source>
</evidence>
<evidence type="ECO:0000256" key="4">
    <source>
        <dbReference type="ARBA" id="ARBA00022989"/>
    </source>
</evidence>
<organism evidence="8 9">
    <name type="scientific">Paenibacillus terricola</name>
    <dbReference type="NCBI Taxonomy" id="2763503"/>
    <lineage>
        <taxon>Bacteria</taxon>
        <taxon>Bacillati</taxon>
        <taxon>Bacillota</taxon>
        <taxon>Bacilli</taxon>
        <taxon>Bacillales</taxon>
        <taxon>Paenibacillaceae</taxon>
        <taxon>Paenibacillus</taxon>
    </lineage>
</organism>
<gene>
    <name evidence="8" type="ORF">H8B09_25895</name>
</gene>
<sequence>MKMEGGNLNSMFKGLGRGVYKARWIIVIVWLLAIGFGGMNASGLDDVLSGGGYQVSGSMAKQANELLSKEFAGRSETSLTLLVRDPDHEAGTPEYNDKLQQLITRLKTEEGVSSVLSLLDASSDIGQGMIGKDKHVSIAFVDMSIESDYLRKKMPDYQERLKAQANSLNIQAHLLGSAAYAGESDKLSDEGLGRAELMAFPLVLIVLVFAYRSVAATLTSLFVTIAAVILAMGIIKGVANHVELSSFVTSSAMMLGLGVGIDYSLFIVSRFKKELESKNTVEAVVRTVQTAGHTVLFSAITVIAALSALFIVDMPVIKSIALGGIVVVIVTGLVSITLMPALLSILGKNINKFQIPLPKRSDQTSSGWQKWTYMVMKRPFVFLILSVGLLLLFAAPALNMKLYSPDFRVLPENNELRHGFETLEESFGKGVTSPVNIVLTNDKQQLDTSDAYAKIVELQEQLKLEEHVDAVTSVASFLPGVPSSTAAEVLQNGSNNLPTDVQKMLGRFLSNNKHVAVLEVKLDSYGSSDTSREFVKKLRDHILPNFQFNDGTTFLIGGETMSGIQSSHEVNKSLFPALAIMLGLIYVILLITFRSILLPLKAIILNLISVSATYGILVFVFAEGHGSSIFGVATNGYIILFVPLLLMALLFGLSTDYEVFLVSRIKEEYDDTRQHEQSIATGMEKTGPLITGAALLMLAVFFGFAFSGSLPIQMIGFGMAVAIALDATIIRMVLVPVTMKILGRFSWWYPGQGRSHMDKNRGSAAASIEKPIKH</sequence>
<dbReference type="SUPFAM" id="SSF82866">
    <property type="entry name" value="Multidrug efflux transporter AcrB transmembrane domain"/>
    <property type="match status" value="2"/>
</dbReference>
<evidence type="ECO:0000256" key="2">
    <source>
        <dbReference type="ARBA" id="ARBA00022475"/>
    </source>
</evidence>
<dbReference type="InterPro" id="IPR000731">
    <property type="entry name" value="SSD"/>
</dbReference>
<accession>A0ABR8N4T1</accession>
<evidence type="ECO:0000259" key="7">
    <source>
        <dbReference type="PROSITE" id="PS50156"/>
    </source>
</evidence>
<dbReference type="Proteomes" id="UP000609346">
    <property type="component" value="Unassembled WGS sequence"/>
</dbReference>
<dbReference type="Gene3D" id="1.20.1640.10">
    <property type="entry name" value="Multidrug efflux transporter AcrB transmembrane domain"/>
    <property type="match status" value="2"/>
</dbReference>
<keyword evidence="9" id="KW-1185">Reference proteome</keyword>
<dbReference type="InterPro" id="IPR050545">
    <property type="entry name" value="Mycobact_MmpL"/>
</dbReference>